<proteinExistence type="predicted"/>
<accession>A0AAD1XGK8</accession>
<evidence type="ECO:0000256" key="3">
    <source>
        <dbReference type="ARBA" id="ARBA00023157"/>
    </source>
</evidence>
<evidence type="ECO:0000256" key="2">
    <source>
        <dbReference type="ARBA" id="ARBA00022737"/>
    </source>
</evidence>
<dbReference type="SMART" id="SM00758">
    <property type="entry name" value="PA14"/>
    <property type="match status" value="1"/>
</dbReference>
<protein>
    <recommendedName>
        <fullName evidence="4">PA14 domain-containing protein</fullName>
    </recommendedName>
</protein>
<keyword evidence="6" id="KW-1185">Reference proteome</keyword>
<dbReference type="InterPro" id="IPR037524">
    <property type="entry name" value="PA14/GLEYA"/>
</dbReference>
<keyword evidence="2" id="KW-0677">Repeat</keyword>
<name>A0AAD1XGK8_EUPCR</name>
<reference evidence="5" key="1">
    <citation type="submission" date="2023-07" db="EMBL/GenBank/DDBJ databases">
        <authorList>
            <consortium name="AG Swart"/>
            <person name="Singh M."/>
            <person name="Singh A."/>
            <person name="Seah K."/>
            <person name="Emmerich C."/>
        </authorList>
    </citation>
    <scope>NUCLEOTIDE SEQUENCE</scope>
    <source>
        <strain evidence="5">DP1</strain>
    </source>
</reference>
<evidence type="ECO:0000313" key="5">
    <source>
        <dbReference type="EMBL" id="CAI2372118.1"/>
    </source>
</evidence>
<organism evidence="5 6">
    <name type="scientific">Euplotes crassus</name>
    <dbReference type="NCBI Taxonomy" id="5936"/>
    <lineage>
        <taxon>Eukaryota</taxon>
        <taxon>Sar</taxon>
        <taxon>Alveolata</taxon>
        <taxon>Ciliophora</taxon>
        <taxon>Intramacronucleata</taxon>
        <taxon>Spirotrichea</taxon>
        <taxon>Hypotrichia</taxon>
        <taxon>Euplotida</taxon>
        <taxon>Euplotidae</taxon>
        <taxon>Moneuplotes</taxon>
    </lineage>
</organism>
<dbReference type="Gene3D" id="3.90.182.10">
    <property type="entry name" value="Toxin - Anthrax Protective Antigen,domain 1"/>
    <property type="match status" value="1"/>
</dbReference>
<keyword evidence="3" id="KW-1015">Disulfide bond</keyword>
<dbReference type="AlphaFoldDB" id="A0AAD1XGK8"/>
<dbReference type="InterPro" id="IPR011936">
    <property type="entry name" value="Myxo_disulph_rpt"/>
</dbReference>
<comment type="caution">
    <text evidence="5">The sequence shown here is derived from an EMBL/GenBank/DDBJ whole genome shotgun (WGS) entry which is preliminary data.</text>
</comment>
<feature type="domain" description="PA14" evidence="4">
    <location>
        <begin position="49"/>
        <end position="189"/>
    </location>
</feature>
<dbReference type="InterPro" id="IPR011658">
    <property type="entry name" value="PA14_dom"/>
</dbReference>
<dbReference type="EMBL" id="CAMPGE010013380">
    <property type="protein sequence ID" value="CAI2372118.1"/>
    <property type="molecule type" value="Genomic_DNA"/>
</dbReference>
<dbReference type="PROSITE" id="PS51820">
    <property type="entry name" value="PA14"/>
    <property type="match status" value="1"/>
</dbReference>
<evidence type="ECO:0000313" key="6">
    <source>
        <dbReference type="Proteomes" id="UP001295684"/>
    </source>
</evidence>
<evidence type="ECO:0000256" key="1">
    <source>
        <dbReference type="ARBA" id="ARBA00022729"/>
    </source>
</evidence>
<dbReference type="Pfam" id="PF07691">
    <property type="entry name" value="PA14"/>
    <property type="match status" value="1"/>
</dbReference>
<dbReference type="SUPFAM" id="SSF56988">
    <property type="entry name" value="Anthrax protective antigen"/>
    <property type="match status" value="1"/>
</dbReference>
<keyword evidence="1" id="KW-0732">Signal</keyword>
<sequence length="333" mass="35286">MSCVPSSFTQSGVNGLEKVLKLIDNTDGTYSVSFALNHIGDTTISVVQSKHQDITGEYYNSGTISGTPDVTNTTALINFTYAHGQDITPGHPDWVAARFTGKLTPFQSGTCNITLLQDDGATLKINGVAQISNYGIGMFGSTIFSYNFNAFETYDLGIDWMEKTAGAALVLSWDCGAGSVLISSVNYASTDDIGGSPLQISVGCPDKYEQVPSTTDQCRPKCGDGFVISPEVCDDHNTNNGDGCKSDCTAMESNWACPGGSSTTKSVCTECTQGLYLNNPSNPTECVAECGDGYRVGSEACDDGNNIDSDGCSSDCNEIELAWKFLLSALLLF</sequence>
<gene>
    <name evidence="5" type="ORF">ECRASSUSDP1_LOCUS13446</name>
</gene>
<dbReference type="NCBIfam" id="TIGR02232">
    <property type="entry name" value="myxo_disulf_rpt"/>
    <property type="match status" value="2"/>
</dbReference>
<evidence type="ECO:0000259" key="4">
    <source>
        <dbReference type="PROSITE" id="PS51820"/>
    </source>
</evidence>
<dbReference type="Proteomes" id="UP001295684">
    <property type="component" value="Unassembled WGS sequence"/>
</dbReference>
<dbReference type="Pfam" id="PF13948">
    <property type="entry name" value="DUF4215"/>
    <property type="match status" value="2"/>
</dbReference>